<dbReference type="RefSeq" id="WP_006941224.1">
    <property type="nucleotide sequence ID" value="NZ_GL538185.1"/>
</dbReference>
<dbReference type="Pfam" id="PF12728">
    <property type="entry name" value="HTH_17"/>
    <property type="match status" value="1"/>
</dbReference>
<keyword evidence="3" id="KW-1185">Reference proteome</keyword>
<dbReference type="STRING" id="706434.HMPREF9429_00399"/>
<dbReference type="InterPro" id="IPR036388">
    <property type="entry name" value="WH-like_DNA-bd_sf"/>
</dbReference>
<comment type="caution">
    <text evidence="2">The sequence shown here is derived from an EMBL/GenBank/DDBJ whole genome shotgun (WGS) entry which is preliminary data.</text>
</comment>
<gene>
    <name evidence="2" type="ORF">HMPREF9429_00399</name>
</gene>
<evidence type="ECO:0000313" key="3">
    <source>
        <dbReference type="Proteomes" id="UP000003195"/>
    </source>
</evidence>
<sequence>MKLCMTVEEAAKAASVSYEQMSRWAANDVDFPSFIIGQRGGKRLIHVEALNEWLRKKAEMRQGERFR</sequence>
<reference evidence="2 3" key="1">
    <citation type="submission" date="2010-08" db="EMBL/GenBank/DDBJ databases">
        <authorList>
            <person name="Weinstock G."/>
            <person name="Sodergren E."/>
            <person name="Clifton S."/>
            <person name="Fulton L."/>
            <person name="Fulton B."/>
            <person name="Courtney L."/>
            <person name="Fronick C."/>
            <person name="Harrison M."/>
            <person name="Strong C."/>
            <person name="Farmer C."/>
            <person name="Delahaunty K."/>
            <person name="Markovic C."/>
            <person name="Hall O."/>
            <person name="Minx P."/>
            <person name="Tomlinson C."/>
            <person name="Mitreva M."/>
            <person name="Hou S."/>
            <person name="Chen J."/>
            <person name="Wollam A."/>
            <person name="Pepin K.H."/>
            <person name="Johnson M."/>
            <person name="Bhonagiri V."/>
            <person name="Zhang X."/>
            <person name="Suruliraj S."/>
            <person name="Warren W."/>
            <person name="Chinwalla A."/>
            <person name="Mardis E.R."/>
            <person name="Wilson R.K."/>
        </authorList>
    </citation>
    <scope>NUCLEOTIDE SEQUENCE [LARGE SCALE GENOMIC DNA]</scope>
    <source>
        <strain evidence="2 3">F0359</strain>
    </source>
</reference>
<dbReference type="eggNOG" id="ENOG5033GB3">
    <property type="taxonomic scope" value="Bacteria"/>
</dbReference>
<dbReference type="Proteomes" id="UP000003195">
    <property type="component" value="Unassembled WGS sequence"/>
</dbReference>
<name>E2ZAE3_9FIRM</name>
<dbReference type="InterPro" id="IPR041657">
    <property type="entry name" value="HTH_17"/>
</dbReference>
<dbReference type="Gene3D" id="1.10.10.10">
    <property type="entry name" value="Winged helix-like DNA-binding domain superfamily/Winged helix DNA-binding domain"/>
    <property type="match status" value="1"/>
</dbReference>
<protein>
    <recommendedName>
        <fullName evidence="1">Helix-turn-helix domain-containing protein</fullName>
    </recommendedName>
</protein>
<dbReference type="HOGENOM" id="CLU_2807429_0_0_9"/>
<dbReference type="EMBL" id="AECS01000011">
    <property type="protein sequence ID" value="EFQ04654.1"/>
    <property type="molecule type" value="Genomic_DNA"/>
</dbReference>
<evidence type="ECO:0000259" key="1">
    <source>
        <dbReference type="Pfam" id="PF12728"/>
    </source>
</evidence>
<evidence type="ECO:0000313" key="2">
    <source>
        <dbReference type="EMBL" id="EFQ04654.1"/>
    </source>
</evidence>
<proteinExistence type="predicted"/>
<feature type="domain" description="Helix-turn-helix" evidence="1">
    <location>
        <begin position="5"/>
        <end position="57"/>
    </location>
</feature>
<dbReference type="SUPFAM" id="SSF46955">
    <property type="entry name" value="Putative DNA-binding domain"/>
    <property type="match status" value="1"/>
</dbReference>
<dbReference type="InterPro" id="IPR009061">
    <property type="entry name" value="DNA-bd_dom_put_sf"/>
</dbReference>
<organism evidence="2 3">
    <name type="scientific">Megasphaera micronuciformis F0359</name>
    <dbReference type="NCBI Taxonomy" id="706434"/>
    <lineage>
        <taxon>Bacteria</taxon>
        <taxon>Bacillati</taxon>
        <taxon>Bacillota</taxon>
        <taxon>Negativicutes</taxon>
        <taxon>Veillonellales</taxon>
        <taxon>Veillonellaceae</taxon>
        <taxon>Megasphaera</taxon>
    </lineage>
</organism>
<accession>E2ZAE3</accession>
<dbReference type="AlphaFoldDB" id="E2ZAE3"/>
<dbReference type="OrthoDB" id="1630043at2"/>